<accession>D7MV93</accession>
<dbReference type="Gramene" id="fgenesh1_pm.C_scaffold_9000020">
    <property type="protein sequence ID" value="fgenesh1_pm.C_scaffold_9000020"/>
    <property type="gene ID" value="fgenesh1_pm.C_scaffold_9000020"/>
</dbReference>
<comment type="similarity">
    <text evidence="5">Belongs to the terpene synthase family. Tpsa subfamily.</text>
</comment>
<dbReference type="InterPro" id="IPR050148">
    <property type="entry name" value="Terpene_synthase-like"/>
</dbReference>
<dbReference type="EMBL" id="GL348721">
    <property type="protein sequence ID" value="EFH39405.1"/>
    <property type="molecule type" value="Genomic_DNA"/>
</dbReference>
<dbReference type="InterPro" id="IPR001906">
    <property type="entry name" value="Terpene_synth_N"/>
</dbReference>
<keyword evidence="9" id="KW-1185">Reference proteome</keyword>
<dbReference type="AlphaFoldDB" id="D7MV93"/>
<keyword evidence="3" id="KW-0464">Manganese</keyword>
<dbReference type="GO" id="GO:0000287">
    <property type="term" value="F:magnesium ion binding"/>
    <property type="evidence" value="ECO:0007669"/>
    <property type="project" value="InterPro"/>
</dbReference>
<keyword evidence="1" id="KW-0479">Metal-binding</keyword>
<evidence type="ECO:0000256" key="1">
    <source>
        <dbReference type="ARBA" id="ARBA00022723"/>
    </source>
</evidence>
<feature type="domain" description="Terpene synthase metal-binding" evidence="7">
    <location>
        <begin position="250"/>
        <end position="411"/>
    </location>
</feature>
<evidence type="ECO:0000256" key="5">
    <source>
        <dbReference type="ARBA" id="ARBA00038405"/>
    </source>
</evidence>
<dbReference type="HOGENOM" id="CLU_003125_7_2_1"/>
<evidence type="ECO:0000313" key="9">
    <source>
        <dbReference type="Proteomes" id="UP000008694"/>
    </source>
</evidence>
<dbReference type="SUPFAM" id="SSF48576">
    <property type="entry name" value="Terpenoid synthases"/>
    <property type="match status" value="1"/>
</dbReference>
<reference evidence="9" key="1">
    <citation type="journal article" date="2011" name="Nat. Genet.">
        <title>The Arabidopsis lyrata genome sequence and the basis of rapid genome size change.</title>
        <authorList>
            <person name="Hu T.T."/>
            <person name="Pattyn P."/>
            <person name="Bakker E.G."/>
            <person name="Cao J."/>
            <person name="Cheng J.-F."/>
            <person name="Clark R.M."/>
            <person name="Fahlgren N."/>
            <person name="Fawcett J.A."/>
            <person name="Grimwood J."/>
            <person name="Gundlach H."/>
            <person name="Haberer G."/>
            <person name="Hollister J.D."/>
            <person name="Ossowski S."/>
            <person name="Ottilar R.P."/>
            <person name="Salamov A.A."/>
            <person name="Schneeberger K."/>
            <person name="Spannagl M."/>
            <person name="Wang X."/>
            <person name="Yang L."/>
            <person name="Nasrallah M.E."/>
            <person name="Bergelson J."/>
            <person name="Carrington J.C."/>
            <person name="Gaut B.S."/>
            <person name="Schmutz J."/>
            <person name="Mayer K.F.X."/>
            <person name="Van de Peer Y."/>
            <person name="Grigoriev I.V."/>
            <person name="Nordborg M."/>
            <person name="Weigel D."/>
            <person name="Guo Y.-L."/>
        </authorList>
    </citation>
    <scope>NUCLEOTIDE SEQUENCE [LARGE SCALE GENOMIC DNA]</scope>
    <source>
        <strain evidence="9">cv. MN47</strain>
    </source>
</reference>
<sequence length="508" mass="58263">MESQTTFKCESHAFTKLSHSQWTDYFLSVPIDELELGVITREIEILKPEVRELLSSHGDDETSKRKVLLIQLLLSLGLAFHFENEINDILEHAFRKLDDIIGDEKDLSTISIMFRVFRTYGHNLSSNVFKRFTGDDGKFEQSLTEDAKGILSFRSLGNNDRLCIGRSIEVHIEPLEVFIGRRDVPASYLKAYKKHALFTSTLEHGSSNCKGIHYVLRTRRRSRQDATQISQAKFQVIAAALHQRTQNFYQLDLTSKWPSQFRERIVEAWLAGLMMYYEPQFSGGRMTRAIIISLDELTRLVDCVERWILDGVDTIGDISRTVFKLMLDVFDEIERGVRSKGSSFHLKEMLEELKTLVRANLDLVKWAQGKQVPSFEEHVEVGGIALTSYATLMYSFVGMGETVGKEAYEWNDMSNGFAANAINYYMKQFVVTKEGAILECQKMIANINKIINEELLKTTAVSPRVLKQALNFRRLLEVLYTKSDDIFNCSEGKLKEYIVTLLIDPIRL</sequence>
<keyword evidence="2" id="KW-0460">Magnesium</keyword>
<keyword evidence="4" id="KW-0456">Lyase</keyword>
<dbReference type="Pfam" id="PF03936">
    <property type="entry name" value="Terpene_synth_C"/>
    <property type="match status" value="1"/>
</dbReference>
<evidence type="ECO:0008006" key="10">
    <source>
        <dbReference type="Google" id="ProtNLM"/>
    </source>
</evidence>
<dbReference type="InterPro" id="IPR005630">
    <property type="entry name" value="Terpene_synthase_metal-bd"/>
</dbReference>
<dbReference type="Gene3D" id="1.10.600.10">
    <property type="entry name" value="Farnesyl Diphosphate Synthase"/>
    <property type="match status" value="3"/>
</dbReference>
<dbReference type="InterPro" id="IPR008930">
    <property type="entry name" value="Terpenoid_cyclase/PrenylTrfase"/>
</dbReference>
<dbReference type="GO" id="GO:0016114">
    <property type="term" value="P:terpenoid biosynthetic process"/>
    <property type="evidence" value="ECO:0007669"/>
    <property type="project" value="InterPro"/>
</dbReference>
<protein>
    <recommendedName>
        <fullName evidence="10">Terpene synthase N-terminal domain-containing protein</fullName>
    </recommendedName>
</protein>
<evidence type="ECO:0000259" key="6">
    <source>
        <dbReference type="Pfam" id="PF01397"/>
    </source>
</evidence>
<dbReference type="InterPro" id="IPR008949">
    <property type="entry name" value="Isoprenoid_synthase_dom_sf"/>
</dbReference>
<dbReference type="Gene3D" id="1.50.10.130">
    <property type="entry name" value="Terpene synthase, N-terminal domain"/>
    <property type="match status" value="1"/>
</dbReference>
<evidence type="ECO:0000256" key="3">
    <source>
        <dbReference type="ARBA" id="ARBA00023211"/>
    </source>
</evidence>
<dbReference type="Pfam" id="PF01397">
    <property type="entry name" value="Terpene_synth"/>
    <property type="match status" value="1"/>
</dbReference>
<dbReference type="GO" id="GO:0010333">
    <property type="term" value="F:terpene synthase activity"/>
    <property type="evidence" value="ECO:0007669"/>
    <property type="project" value="InterPro"/>
</dbReference>
<dbReference type="eggNOG" id="ENOG502QUCN">
    <property type="taxonomic scope" value="Eukaryota"/>
</dbReference>
<evidence type="ECO:0000256" key="4">
    <source>
        <dbReference type="ARBA" id="ARBA00023239"/>
    </source>
</evidence>
<dbReference type="PANTHER" id="PTHR31225">
    <property type="entry name" value="OS04G0344100 PROTEIN-RELATED"/>
    <property type="match status" value="1"/>
</dbReference>
<proteinExistence type="inferred from homology"/>
<name>D7MV93_ARALL</name>
<evidence type="ECO:0000313" key="8">
    <source>
        <dbReference type="EMBL" id="EFH39405.1"/>
    </source>
</evidence>
<dbReference type="InterPro" id="IPR036965">
    <property type="entry name" value="Terpene_synth_N_sf"/>
</dbReference>
<feature type="domain" description="Terpene synthase N-terminal" evidence="6">
    <location>
        <begin position="21"/>
        <end position="152"/>
    </location>
</feature>
<organism evidence="9">
    <name type="scientific">Arabidopsis lyrata subsp. lyrata</name>
    <name type="common">Lyre-leaved rock-cress</name>
    <dbReference type="NCBI Taxonomy" id="81972"/>
    <lineage>
        <taxon>Eukaryota</taxon>
        <taxon>Viridiplantae</taxon>
        <taxon>Streptophyta</taxon>
        <taxon>Embryophyta</taxon>
        <taxon>Tracheophyta</taxon>
        <taxon>Spermatophyta</taxon>
        <taxon>Magnoliopsida</taxon>
        <taxon>eudicotyledons</taxon>
        <taxon>Gunneridae</taxon>
        <taxon>Pentapetalae</taxon>
        <taxon>rosids</taxon>
        <taxon>malvids</taxon>
        <taxon>Brassicales</taxon>
        <taxon>Brassicaceae</taxon>
        <taxon>Camelineae</taxon>
        <taxon>Arabidopsis</taxon>
    </lineage>
</organism>
<evidence type="ECO:0000259" key="7">
    <source>
        <dbReference type="Pfam" id="PF03936"/>
    </source>
</evidence>
<evidence type="ECO:0000256" key="2">
    <source>
        <dbReference type="ARBA" id="ARBA00022842"/>
    </source>
</evidence>
<dbReference type="STRING" id="81972.D7MV93"/>
<dbReference type="PANTHER" id="PTHR31225:SF242">
    <property type="entry name" value="TERPENOID SYNTHASE 9"/>
    <property type="match status" value="1"/>
</dbReference>
<dbReference type="Proteomes" id="UP000008694">
    <property type="component" value="Unassembled WGS sequence"/>
</dbReference>
<dbReference type="SUPFAM" id="SSF48239">
    <property type="entry name" value="Terpenoid cyclases/Protein prenyltransferases"/>
    <property type="match status" value="1"/>
</dbReference>
<gene>
    <name evidence="8" type="ORF">ARALYDRAFT_332992</name>
</gene>